<dbReference type="CDD" id="cd02440">
    <property type="entry name" value="AdoMet_MTases"/>
    <property type="match status" value="1"/>
</dbReference>
<dbReference type="EMBL" id="KV878892">
    <property type="protein sequence ID" value="OJJ86738.1"/>
    <property type="molecule type" value="Genomic_DNA"/>
</dbReference>
<dbReference type="RefSeq" id="XP_022403427.1">
    <property type="nucleotide sequence ID" value="XM_022546058.1"/>
</dbReference>
<gene>
    <name evidence="2" type="ORF">ASPGLDRAFT_44598</name>
</gene>
<protein>
    <recommendedName>
        <fullName evidence="1">Methyltransferase type 11 domain-containing protein</fullName>
    </recommendedName>
</protein>
<dbReference type="InterPro" id="IPR029063">
    <property type="entry name" value="SAM-dependent_MTases_sf"/>
</dbReference>
<name>A0A1L9VS45_ASPGL</name>
<dbReference type="GO" id="GO:0008757">
    <property type="term" value="F:S-adenosylmethionine-dependent methyltransferase activity"/>
    <property type="evidence" value="ECO:0007669"/>
    <property type="project" value="InterPro"/>
</dbReference>
<dbReference type="InterPro" id="IPR013216">
    <property type="entry name" value="Methyltransf_11"/>
</dbReference>
<organism evidence="2 3">
    <name type="scientific">Aspergillus glaucus CBS 516.65</name>
    <dbReference type="NCBI Taxonomy" id="1160497"/>
    <lineage>
        <taxon>Eukaryota</taxon>
        <taxon>Fungi</taxon>
        <taxon>Dikarya</taxon>
        <taxon>Ascomycota</taxon>
        <taxon>Pezizomycotina</taxon>
        <taxon>Eurotiomycetes</taxon>
        <taxon>Eurotiomycetidae</taxon>
        <taxon>Eurotiales</taxon>
        <taxon>Aspergillaceae</taxon>
        <taxon>Aspergillus</taxon>
        <taxon>Aspergillus subgen. Aspergillus</taxon>
    </lineage>
</organism>
<feature type="domain" description="Methyltransferase type 11" evidence="1">
    <location>
        <begin position="80"/>
        <end position="198"/>
    </location>
</feature>
<dbReference type="Pfam" id="PF08241">
    <property type="entry name" value="Methyltransf_11"/>
    <property type="match status" value="1"/>
</dbReference>
<dbReference type="PANTHER" id="PTHR43591">
    <property type="entry name" value="METHYLTRANSFERASE"/>
    <property type="match status" value="1"/>
</dbReference>
<dbReference type="AlphaFoldDB" id="A0A1L9VS45"/>
<reference evidence="3" key="1">
    <citation type="journal article" date="2017" name="Genome Biol.">
        <title>Comparative genomics reveals high biological diversity and specific adaptations in the industrially and medically important fungal genus Aspergillus.</title>
        <authorList>
            <person name="de Vries R.P."/>
            <person name="Riley R."/>
            <person name="Wiebenga A."/>
            <person name="Aguilar-Osorio G."/>
            <person name="Amillis S."/>
            <person name="Uchima C.A."/>
            <person name="Anderluh G."/>
            <person name="Asadollahi M."/>
            <person name="Askin M."/>
            <person name="Barry K."/>
            <person name="Battaglia E."/>
            <person name="Bayram O."/>
            <person name="Benocci T."/>
            <person name="Braus-Stromeyer S.A."/>
            <person name="Caldana C."/>
            <person name="Canovas D."/>
            <person name="Cerqueira G.C."/>
            <person name="Chen F."/>
            <person name="Chen W."/>
            <person name="Choi C."/>
            <person name="Clum A."/>
            <person name="Dos Santos R.A."/>
            <person name="Damasio A.R."/>
            <person name="Diallinas G."/>
            <person name="Emri T."/>
            <person name="Fekete E."/>
            <person name="Flipphi M."/>
            <person name="Freyberg S."/>
            <person name="Gallo A."/>
            <person name="Gournas C."/>
            <person name="Habgood R."/>
            <person name="Hainaut M."/>
            <person name="Harispe M.L."/>
            <person name="Henrissat B."/>
            <person name="Hilden K.S."/>
            <person name="Hope R."/>
            <person name="Hossain A."/>
            <person name="Karabika E."/>
            <person name="Karaffa L."/>
            <person name="Karanyi Z."/>
            <person name="Krasevec N."/>
            <person name="Kuo A."/>
            <person name="Kusch H."/>
            <person name="LaButti K."/>
            <person name="Lagendijk E.L."/>
            <person name="Lapidus A."/>
            <person name="Levasseur A."/>
            <person name="Lindquist E."/>
            <person name="Lipzen A."/>
            <person name="Logrieco A.F."/>
            <person name="MacCabe A."/>
            <person name="Maekelae M.R."/>
            <person name="Malavazi I."/>
            <person name="Melin P."/>
            <person name="Meyer V."/>
            <person name="Mielnichuk N."/>
            <person name="Miskei M."/>
            <person name="Molnar A.P."/>
            <person name="Mule G."/>
            <person name="Ngan C.Y."/>
            <person name="Orejas M."/>
            <person name="Orosz E."/>
            <person name="Ouedraogo J.P."/>
            <person name="Overkamp K.M."/>
            <person name="Park H.-S."/>
            <person name="Perrone G."/>
            <person name="Piumi F."/>
            <person name="Punt P.J."/>
            <person name="Ram A.F."/>
            <person name="Ramon A."/>
            <person name="Rauscher S."/>
            <person name="Record E."/>
            <person name="Riano-Pachon D.M."/>
            <person name="Robert V."/>
            <person name="Roehrig J."/>
            <person name="Ruller R."/>
            <person name="Salamov A."/>
            <person name="Salih N.S."/>
            <person name="Samson R.A."/>
            <person name="Sandor E."/>
            <person name="Sanguinetti M."/>
            <person name="Schuetze T."/>
            <person name="Sepcic K."/>
            <person name="Shelest E."/>
            <person name="Sherlock G."/>
            <person name="Sophianopoulou V."/>
            <person name="Squina F.M."/>
            <person name="Sun H."/>
            <person name="Susca A."/>
            <person name="Todd R.B."/>
            <person name="Tsang A."/>
            <person name="Unkles S.E."/>
            <person name="van de Wiele N."/>
            <person name="van Rossen-Uffink D."/>
            <person name="Oliveira J.V."/>
            <person name="Vesth T.C."/>
            <person name="Visser J."/>
            <person name="Yu J.-H."/>
            <person name="Zhou M."/>
            <person name="Andersen M.R."/>
            <person name="Archer D.B."/>
            <person name="Baker S.E."/>
            <person name="Benoit I."/>
            <person name="Brakhage A.A."/>
            <person name="Braus G.H."/>
            <person name="Fischer R."/>
            <person name="Frisvad J.C."/>
            <person name="Goldman G.H."/>
            <person name="Houbraken J."/>
            <person name="Oakley B."/>
            <person name="Pocsi I."/>
            <person name="Scazzocchio C."/>
            <person name="Seiboth B."/>
            <person name="vanKuyk P.A."/>
            <person name="Wortman J."/>
            <person name="Dyer P.S."/>
            <person name="Grigoriev I.V."/>
        </authorList>
    </citation>
    <scope>NUCLEOTIDE SEQUENCE [LARGE SCALE GENOMIC DNA]</scope>
    <source>
        <strain evidence="3">CBS 516.65</strain>
    </source>
</reference>
<dbReference type="OrthoDB" id="540004at2759"/>
<dbReference type="VEuPathDB" id="FungiDB:ASPGLDRAFT_44598"/>
<evidence type="ECO:0000313" key="3">
    <source>
        <dbReference type="Proteomes" id="UP000184300"/>
    </source>
</evidence>
<accession>A0A1L9VS45</accession>
<evidence type="ECO:0000313" key="2">
    <source>
        <dbReference type="EMBL" id="OJJ86738.1"/>
    </source>
</evidence>
<dbReference type="SUPFAM" id="SSF53335">
    <property type="entry name" value="S-adenosyl-L-methionine-dependent methyltransferases"/>
    <property type="match status" value="1"/>
</dbReference>
<proteinExistence type="predicted"/>
<dbReference type="STRING" id="1160497.A0A1L9VS45"/>
<keyword evidence="3" id="KW-1185">Reference proteome</keyword>
<dbReference type="GeneID" id="34462319"/>
<evidence type="ECO:0000259" key="1">
    <source>
        <dbReference type="Pfam" id="PF08241"/>
    </source>
</evidence>
<sequence>MSVESYYTSLETRLGNALFFGGRSHLPYYPSLPPNAGLWEYTKSLNPFPIYPALLAMEDQAFESLKIHRNGKGEREGEVLDAGCGTGDMAIYFAKRGLKVHAIDLLPDKVSISRKNAEHELGSLYKANTNNPASTQTNAVRCLENLSIQEGDYHDLSPIFPDSKFDAVYTIETLAHATDLRTVLGEFYRVLKPGGRIALYEYDHWMSSTSEEGEMSKVHQYGGIDPTATGTTTTTTGSEKDGRGLAAIVRDAGFADVREEDLTANVRPLLRFLVICLFVPYVIVRVLGLEARFINTVAVVVNYRRGWKYVGVTGRKA</sequence>
<dbReference type="Gene3D" id="3.40.50.150">
    <property type="entry name" value="Vaccinia Virus protein VP39"/>
    <property type="match status" value="1"/>
</dbReference>
<dbReference type="PANTHER" id="PTHR43591:SF24">
    <property type="entry name" value="2-METHOXY-6-POLYPRENYL-1,4-BENZOQUINOL METHYLASE, MITOCHONDRIAL"/>
    <property type="match status" value="1"/>
</dbReference>
<dbReference type="Proteomes" id="UP000184300">
    <property type="component" value="Unassembled WGS sequence"/>
</dbReference>